<reference evidence="4" key="1">
    <citation type="journal article" date="2015" name="Proc. Natl. Acad. Sci. U.S.A.">
        <title>Genome sequence of the Asian Tiger mosquito, Aedes albopictus, reveals insights into its biology, genetics, and evolution.</title>
        <authorList>
            <person name="Chen X.G."/>
            <person name="Jiang X."/>
            <person name="Gu J."/>
            <person name="Xu M."/>
            <person name="Wu Y."/>
            <person name="Deng Y."/>
            <person name="Zhang C."/>
            <person name="Bonizzoni M."/>
            <person name="Dermauw W."/>
            <person name="Vontas J."/>
            <person name="Armbruster P."/>
            <person name="Huang X."/>
            <person name="Yang Y."/>
            <person name="Zhang H."/>
            <person name="He W."/>
            <person name="Peng H."/>
            <person name="Liu Y."/>
            <person name="Wu K."/>
            <person name="Chen J."/>
            <person name="Lirakis M."/>
            <person name="Topalis P."/>
            <person name="Van Leeuwen T."/>
            <person name="Hall A.B."/>
            <person name="Jiang X."/>
            <person name="Thorpe C."/>
            <person name="Mueller R.L."/>
            <person name="Sun C."/>
            <person name="Waterhouse R.M."/>
            <person name="Yan G."/>
            <person name="Tu Z.J."/>
            <person name="Fang X."/>
            <person name="James A.A."/>
        </authorList>
    </citation>
    <scope>NUCLEOTIDE SEQUENCE [LARGE SCALE GENOMIC DNA]</scope>
    <source>
        <strain evidence="4">Foshan</strain>
    </source>
</reference>
<name>A0ABM1ZRN8_AEDAL</name>
<dbReference type="Pfam" id="PF00075">
    <property type="entry name" value="RNase_H"/>
    <property type="match status" value="1"/>
</dbReference>
<dbReference type="InterPro" id="IPR000477">
    <property type="entry name" value="RT_dom"/>
</dbReference>
<dbReference type="GeneID" id="134286112"/>
<organism evidence="3 4">
    <name type="scientific">Aedes albopictus</name>
    <name type="common">Asian tiger mosquito</name>
    <name type="synonym">Stegomyia albopicta</name>
    <dbReference type="NCBI Taxonomy" id="7160"/>
    <lineage>
        <taxon>Eukaryota</taxon>
        <taxon>Metazoa</taxon>
        <taxon>Ecdysozoa</taxon>
        <taxon>Arthropoda</taxon>
        <taxon>Hexapoda</taxon>
        <taxon>Insecta</taxon>
        <taxon>Pterygota</taxon>
        <taxon>Neoptera</taxon>
        <taxon>Endopterygota</taxon>
        <taxon>Diptera</taxon>
        <taxon>Nematocera</taxon>
        <taxon>Culicoidea</taxon>
        <taxon>Culicidae</taxon>
        <taxon>Culicinae</taxon>
        <taxon>Aedini</taxon>
        <taxon>Aedes</taxon>
        <taxon>Stegomyia</taxon>
    </lineage>
</organism>
<keyword evidence="4" id="KW-1185">Reference proteome</keyword>
<dbReference type="RefSeq" id="XP_062703669.1">
    <property type="nucleotide sequence ID" value="XM_062847685.1"/>
</dbReference>
<evidence type="ECO:0008006" key="5">
    <source>
        <dbReference type="Google" id="ProtNLM"/>
    </source>
</evidence>
<dbReference type="InterPro" id="IPR012337">
    <property type="entry name" value="RNaseH-like_sf"/>
</dbReference>
<dbReference type="SUPFAM" id="SSF53098">
    <property type="entry name" value="Ribonuclease H-like"/>
    <property type="match status" value="1"/>
</dbReference>
<evidence type="ECO:0000313" key="4">
    <source>
        <dbReference type="Proteomes" id="UP000069940"/>
    </source>
</evidence>
<dbReference type="PROSITE" id="PS50878">
    <property type="entry name" value="RT_POL"/>
    <property type="match status" value="1"/>
</dbReference>
<reference evidence="3" key="2">
    <citation type="submission" date="2025-05" db="UniProtKB">
        <authorList>
            <consortium name="EnsemblMetazoa"/>
        </authorList>
    </citation>
    <scope>IDENTIFICATION</scope>
    <source>
        <strain evidence="3">Foshan</strain>
    </source>
</reference>
<dbReference type="EnsemblMetazoa" id="AALFPA23_021055.R31061">
    <property type="protein sequence ID" value="AALFPA23_021055.P31061"/>
    <property type="gene ID" value="AALFPA23_021055"/>
</dbReference>
<dbReference type="PROSITE" id="PS50879">
    <property type="entry name" value="RNASE_H_1"/>
    <property type="match status" value="1"/>
</dbReference>
<dbReference type="Gene3D" id="3.30.420.10">
    <property type="entry name" value="Ribonuclease H-like superfamily/Ribonuclease H"/>
    <property type="match status" value="1"/>
</dbReference>
<dbReference type="PANTHER" id="PTHR33481:SF1">
    <property type="entry name" value="ENDONUCLEASE_EXONUCLEASE_PHOSPHATASE DOMAIN-CONTAINING PROTEIN-RELATED"/>
    <property type="match status" value="1"/>
</dbReference>
<evidence type="ECO:0000259" key="1">
    <source>
        <dbReference type="PROSITE" id="PS50878"/>
    </source>
</evidence>
<accession>A0ABM1ZRN8</accession>
<dbReference type="InterPro" id="IPR036397">
    <property type="entry name" value="RNaseH_sf"/>
</dbReference>
<evidence type="ECO:0000259" key="2">
    <source>
        <dbReference type="PROSITE" id="PS50879"/>
    </source>
</evidence>
<sequence length="551" mass="61871">MNSMFETLPKEIYVFVYADDIVLVVIGRTLKFIRRKLQAAVSSVSRWATRTGFTLSAEKSVVSHVCRSRHRVLSSPIKADGCRIPHKKSVAVLGVRLDRKLNFGEHFSDIKRNCETRLNLLRTLSKPHRSSNRDVLLRILKAIVNSRLFYGIEIFGLAGNSLIDRLAPTYNQAIRTIAGLLPSTPADAACVELGVLPFRYQVTETLCCRTIGYLEKTTGNQEVFLLREANRALTNLAHLELPPVDQVHWVGARRWDATDLHVDLSILKRFRAGDNSTAMRSHVTKLLAGKYRYHQLVYTDGSKASNRTGFGVAGYNTSYFFRLPDQCSVFSAEAAAIRFAITTITGCPTCIISDSASVLTTINSSSSRHPWIQAIQANCPPETAFLWVPSHCGIRGNNEADRLAATGRSGRTFTDLTPGADLKTWCKSIIRSSWAQEWATNRLLFIRKIKEDTTKWTDTTDRRDQQVLSRLRVGHSHLTHNMTNHGPFRKLCLTCNTTMTVEHIVINCPCYQSARDHRAIPHSIRDALANEPTNEEALISFLKDTGLYQNI</sequence>
<dbReference type="Pfam" id="PF00078">
    <property type="entry name" value="RVT_1"/>
    <property type="match status" value="1"/>
</dbReference>
<dbReference type="PANTHER" id="PTHR33481">
    <property type="entry name" value="REVERSE TRANSCRIPTASE"/>
    <property type="match status" value="1"/>
</dbReference>
<dbReference type="Proteomes" id="UP000069940">
    <property type="component" value="Unassembled WGS sequence"/>
</dbReference>
<feature type="domain" description="RNase H type-1" evidence="2">
    <location>
        <begin position="291"/>
        <end position="409"/>
    </location>
</feature>
<feature type="domain" description="Reverse transcriptase" evidence="1">
    <location>
        <begin position="1"/>
        <end position="97"/>
    </location>
</feature>
<dbReference type="CDD" id="cd09276">
    <property type="entry name" value="Rnase_HI_RT_non_LTR"/>
    <property type="match status" value="1"/>
</dbReference>
<proteinExistence type="predicted"/>
<dbReference type="InterPro" id="IPR002156">
    <property type="entry name" value="RNaseH_domain"/>
</dbReference>
<evidence type="ECO:0000313" key="3">
    <source>
        <dbReference type="EnsemblMetazoa" id="AALFPA23_021055.P31061"/>
    </source>
</evidence>
<protein>
    <recommendedName>
        <fullName evidence="5">RNase H type-1 domain-containing protein</fullName>
    </recommendedName>
</protein>